<keyword evidence="4" id="KW-0813">Transport</keyword>
<comment type="subcellular location">
    <subcellularLocation>
        <location evidence="2">Endosome membrane</location>
        <topology evidence="2">Multi-pass membrane protein</topology>
    </subcellularLocation>
    <subcellularLocation>
        <location evidence="1">Lysosome membrane</location>
        <topology evidence="1">Multi-pass membrane protein</topology>
    </subcellularLocation>
</comment>
<evidence type="ECO:0000256" key="8">
    <source>
        <dbReference type="ARBA" id="ARBA00023136"/>
    </source>
</evidence>
<feature type="transmembrane region" description="Helical" evidence="10">
    <location>
        <begin position="110"/>
        <end position="132"/>
    </location>
</feature>
<evidence type="ECO:0000256" key="4">
    <source>
        <dbReference type="ARBA" id="ARBA00022448"/>
    </source>
</evidence>
<dbReference type="GO" id="GO:0010008">
    <property type="term" value="C:endosome membrane"/>
    <property type="evidence" value="ECO:0007669"/>
    <property type="project" value="UniProtKB-SubCell"/>
</dbReference>
<accession>A0AAN8JUA3</accession>
<evidence type="ECO:0000256" key="9">
    <source>
        <dbReference type="ARBA" id="ARBA00023228"/>
    </source>
</evidence>
<keyword evidence="9" id="KW-0458">Lysosome</keyword>
<proteinExistence type="inferred from homology"/>
<dbReference type="PANTHER" id="PTHR31525">
    <property type="entry name" value="HEME TRANSPORTER HRG1"/>
    <property type="match status" value="1"/>
</dbReference>
<protein>
    <submittedName>
        <fullName evidence="11">Uncharacterized protein</fullName>
    </submittedName>
</protein>
<evidence type="ECO:0000256" key="6">
    <source>
        <dbReference type="ARBA" id="ARBA00022753"/>
    </source>
</evidence>
<keyword evidence="12" id="KW-1185">Reference proteome</keyword>
<feature type="transmembrane region" description="Helical" evidence="10">
    <location>
        <begin position="12"/>
        <end position="34"/>
    </location>
</feature>
<keyword evidence="8 10" id="KW-0472">Membrane</keyword>
<dbReference type="Pfam" id="PF16954">
    <property type="entry name" value="HRG"/>
    <property type="match status" value="1"/>
</dbReference>
<comment type="caution">
    <text evidence="11">The sequence shown here is derived from an EMBL/GenBank/DDBJ whole genome shotgun (WGS) entry which is preliminary data.</text>
</comment>
<feature type="transmembrane region" description="Helical" evidence="10">
    <location>
        <begin position="74"/>
        <end position="98"/>
    </location>
</feature>
<evidence type="ECO:0000256" key="3">
    <source>
        <dbReference type="ARBA" id="ARBA00006203"/>
    </source>
</evidence>
<evidence type="ECO:0000256" key="7">
    <source>
        <dbReference type="ARBA" id="ARBA00022989"/>
    </source>
</evidence>
<dbReference type="InterPro" id="IPR026218">
    <property type="entry name" value="HRG"/>
</dbReference>
<dbReference type="EMBL" id="JAZGQO010000007">
    <property type="protein sequence ID" value="KAK6180874.1"/>
    <property type="molecule type" value="Genomic_DNA"/>
</dbReference>
<evidence type="ECO:0000313" key="11">
    <source>
        <dbReference type="EMBL" id="KAK6180874.1"/>
    </source>
</evidence>
<dbReference type="GO" id="GO:0015232">
    <property type="term" value="F:heme transmembrane transporter activity"/>
    <property type="evidence" value="ECO:0007669"/>
    <property type="project" value="InterPro"/>
</dbReference>
<evidence type="ECO:0000256" key="5">
    <source>
        <dbReference type="ARBA" id="ARBA00022692"/>
    </source>
</evidence>
<dbReference type="PRINTS" id="PR02095">
    <property type="entry name" value="TRNSPORTRHRG"/>
</dbReference>
<dbReference type="PANTHER" id="PTHR31525:SF1">
    <property type="entry name" value="HEME TRANSPORTER HRG1"/>
    <property type="match status" value="1"/>
</dbReference>
<sequence>MALPSECSVTSRVVFSVVGLLVGLSVFVTFGFKYDNWNTSLWGLLSGLAASISIYVHTAYLRQVFQSNPFVLQHFMLTGCLIQLVGCCGFVTYLVLAITKNQGLVIIGPGYYLTCVWCFMTWKWGFFLLIYARKYKRVYVSECEVLTEHAEPGAKYYSA</sequence>
<dbReference type="Proteomes" id="UP001347796">
    <property type="component" value="Unassembled WGS sequence"/>
</dbReference>
<comment type="similarity">
    <text evidence="3">Belongs to the HRG family.</text>
</comment>
<name>A0AAN8JUA3_PATCE</name>
<keyword evidence="7 10" id="KW-1133">Transmembrane helix</keyword>
<organism evidence="11 12">
    <name type="scientific">Patella caerulea</name>
    <name type="common">Rayed Mediterranean limpet</name>
    <dbReference type="NCBI Taxonomy" id="87958"/>
    <lineage>
        <taxon>Eukaryota</taxon>
        <taxon>Metazoa</taxon>
        <taxon>Spiralia</taxon>
        <taxon>Lophotrochozoa</taxon>
        <taxon>Mollusca</taxon>
        <taxon>Gastropoda</taxon>
        <taxon>Patellogastropoda</taxon>
        <taxon>Patelloidea</taxon>
        <taxon>Patellidae</taxon>
        <taxon>Patella</taxon>
    </lineage>
</organism>
<evidence type="ECO:0000256" key="10">
    <source>
        <dbReference type="SAM" id="Phobius"/>
    </source>
</evidence>
<keyword evidence="6" id="KW-0967">Endosome</keyword>
<evidence type="ECO:0000256" key="1">
    <source>
        <dbReference type="ARBA" id="ARBA00004155"/>
    </source>
</evidence>
<dbReference type="GO" id="GO:0020037">
    <property type="term" value="F:heme binding"/>
    <property type="evidence" value="ECO:0007669"/>
    <property type="project" value="TreeGrafter"/>
</dbReference>
<evidence type="ECO:0000313" key="12">
    <source>
        <dbReference type="Proteomes" id="UP001347796"/>
    </source>
</evidence>
<feature type="transmembrane region" description="Helical" evidence="10">
    <location>
        <begin position="40"/>
        <end position="62"/>
    </location>
</feature>
<keyword evidence="5 10" id="KW-0812">Transmembrane</keyword>
<dbReference type="GO" id="GO:0005765">
    <property type="term" value="C:lysosomal membrane"/>
    <property type="evidence" value="ECO:0007669"/>
    <property type="project" value="UniProtKB-SubCell"/>
</dbReference>
<dbReference type="GO" id="GO:0005886">
    <property type="term" value="C:plasma membrane"/>
    <property type="evidence" value="ECO:0007669"/>
    <property type="project" value="TreeGrafter"/>
</dbReference>
<reference evidence="11 12" key="1">
    <citation type="submission" date="2024-01" db="EMBL/GenBank/DDBJ databases">
        <title>The genome of the rayed Mediterranean limpet Patella caerulea (Linnaeus, 1758).</title>
        <authorList>
            <person name="Anh-Thu Weber A."/>
            <person name="Halstead-Nussloch G."/>
        </authorList>
    </citation>
    <scope>NUCLEOTIDE SEQUENCE [LARGE SCALE GENOMIC DNA]</scope>
    <source>
        <strain evidence="11">AATW-2023a</strain>
        <tissue evidence="11">Whole specimen</tissue>
    </source>
</reference>
<gene>
    <name evidence="11" type="ORF">SNE40_008849</name>
</gene>
<evidence type="ECO:0000256" key="2">
    <source>
        <dbReference type="ARBA" id="ARBA00004337"/>
    </source>
</evidence>
<dbReference type="AlphaFoldDB" id="A0AAN8JUA3"/>